<dbReference type="GO" id="GO:0030541">
    <property type="term" value="P:plasmid partitioning"/>
    <property type="evidence" value="ECO:0007669"/>
    <property type="project" value="InterPro"/>
</dbReference>
<evidence type="ECO:0000256" key="1">
    <source>
        <dbReference type="SAM" id="MobiDB-lite"/>
    </source>
</evidence>
<reference evidence="2" key="1">
    <citation type="journal article" date="1992" name="Microbiology">
        <title>Characterization of a circular plasmid from the yeast Kluyveromyces waltii.</title>
        <authorList>
            <person name="Chen X.J."/>
            <person name="Cong Y.S."/>
            <person name="Wesolowski-Louvel M."/>
            <person name="Fukuhara H."/>
        </authorList>
    </citation>
    <scope>NUCLEOTIDE SEQUENCE</scope>
    <source>
        <strain evidence="2">CBS 6430</strain>
    </source>
</reference>
<dbReference type="AlphaFoldDB" id="Q01090"/>
<organism evidence="2">
    <name type="scientific">Kluyveromyces waltii</name>
    <name type="common">Yeast</name>
    <dbReference type="NCBI Taxonomy" id="4914"/>
    <lineage>
        <taxon>Eukaryota</taxon>
        <taxon>Fungi</taxon>
        <taxon>Dikarya</taxon>
        <taxon>Ascomycota</taxon>
        <taxon>Saccharomycotina</taxon>
        <taxon>Saccharomycetes</taxon>
        <taxon>Saccharomycetales</taxon>
        <taxon>Saccharomycetaceae</taxon>
        <taxon>Lachancea</taxon>
    </lineage>
</organism>
<evidence type="ECO:0000313" key="2">
    <source>
        <dbReference type="EMBL" id="CAA39902.1"/>
    </source>
</evidence>
<proteinExistence type="predicted"/>
<dbReference type="InterPro" id="IPR008897">
    <property type="entry name" value="Rep_fungi"/>
</dbReference>
<dbReference type="PIR" id="S19998">
    <property type="entry name" value="S19998"/>
</dbReference>
<accession>Q01090</accession>
<dbReference type="EMBL" id="X56553">
    <property type="protein sequence ID" value="CAA39902.1"/>
    <property type="molecule type" value="Genomic_DNA"/>
</dbReference>
<feature type="compositionally biased region" description="Low complexity" evidence="1">
    <location>
        <begin position="235"/>
        <end position="244"/>
    </location>
</feature>
<protein>
    <submittedName>
        <fullName evidence="2">PKW1 plasmid</fullName>
    </submittedName>
</protein>
<dbReference type="Pfam" id="PF05797">
    <property type="entry name" value="Rep_4"/>
    <property type="match status" value="1"/>
</dbReference>
<sequence length="289" mass="33025">MSEAQKIPKITDHDGYHNCLKECCLVGTVDVLYVPQLKELVSPYGSTKLPKEYSEHPQLALFYYSYMINKNTASAARSELTFEWPKPYVVLNTIVKRLESHIFVVRNKYTQLPSIVKKHIGEGIECPTNDSIEELTPFLDPRKRHPIIIRLGPKREALDFFTELTDLEAAQSKYENLSKLEVRISCRQWFGSSLDVERSARTIRRLWLLEMVMSRAESIQQAAAAEDQEPTVDNESQGESSGSGPPIDHAAFWDELSQLERNQLLLMSMVTKRTLSQDYLIALGEPKSF</sequence>
<name>Q01090_KLUWA</name>
<feature type="region of interest" description="Disordered" evidence="1">
    <location>
        <begin position="220"/>
        <end position="247"/>
    </location>
</feature>